<dbReference type="Proteomes" id="UP000199690">
    <property type="component" value="Unassembled WGS sequence"/>
</dbReference>
<evidence type="ECO:0000313" key="3">
    <source>
        <dbReference type="EMBL" id="SFD94399.1"/>
    </source>
</evidence>
<accession>A0A1I1WHE1</accession>
<reference evidence="2" key="2">
    <citation type="submission" date="2016-10" db="EMBL/GenBank/DDBJ databases">
        <authorList>
            <person name="de Groot N.N."/>
        </authorList>
    </citation>
    <scope>NUCLEOTIDE SEQUENCE [LARGE SCALE GENOMIC DNA]</scope>
    <source>
        <strain evidence="2">ATCC 20501</strain>
    </source>
</reference>
<reference evidence="4 5" key="1">
    <citation type="submission" date="2016-10" db="EMBL/GenBank/DDBJ databases">
        <authorList>
            <person name="Varghese N."/>
            <person name="Submissions S."/>
        </authorList>
    </citation>
    <scope>NUCLEOTIDE SEQUENCE [LARGE SCALE GENOMIC DNA]</scope>
    <source>
        <strain evidence="5">ATCC 20501</strain>
        <strain evidence="3 4">CGMCC 4.3529</strain>
    </source>
</reference>
<evidence type="ECO:0000256" key="1">
    <source>
        <dbReference type="SAM" id="MobiDB-lite"/>
    </source>
</evidence>
<dbReference type="Proteomes" id="UP000236729">
    <property type="component" value="Unassembled WGS sequence"/>
</dbReference>
<protein>
    <recommendedName>
        <fullName evidence="6">Helix-turn-helix domain-containing protein</fullName>
    </recommendedName>
</protein>
<evidence type="ECO:0000313" key="5">
    <source>
        <dbReference type="Proteomes" id="UP000236729"/>
    </source>
</evidence>
<dbReference type="EMBL" id="FNVB01000008">
    <property type="protein sequence ID" value="SEG90878.1"/>
    <property type="molecule type" value="Genomic_DNA"/>
</dbReference>
<organism evidence="2 5">
    <name type="scientific">Saccharopolyspora kobensis</name>
    <dbReference type="NCBI Taxonomy" id="146035"/>
    <lineage>
        <taxon>Bacteria</taxon>
        <taxon>Bacillati</taxon>
        <taxon>Actinomycetota</taxon>
        <taxon>Actinomycetes</taxon>
        <taxon>Pseudonocardiales</taxon>
        <taxon>Pseudonocardiaceae</taxon>
        <taxon>Saccharopolyspora</taxon>
    </lineage>
</organism>
<sequence>MVASEKEIADILSERVTYEQAAEIMCISLRELRREISAGRLVVIQPPRGWTKGRIEIGAIRAWLEDRNREATLLASRRRRQAAQKQGCKPGGRTAERSAECIGQR</sequence>
<evidence type="ECO:0000313" key="2">
    <source>
        <dbReference type="EMBL" id="SEG90878.1"/>
    </source>
</evidence>
<evidence type="ECO:0000313" key="4">
    <source>
        <dbReference type="Proteomes" id="UP000199690"/>
    </source>
</evidence>
<feature type="region of interest" description="Disordered" evidence="1">
    <location>
        <begin position="76"/>
        <end position="105"/>
    </location>
</feature>
<gene>
    <name evidence="2" type="ORF">SAMN02982929_05331</name>
    <name evidence="3" type="ORF">SAMN05216506_107307</name>
</gene>
<keyword evidence="4" id="KW-1185">Reference proteome</keyword>
<dbReference type="SMR" id="A0A1H6DZV2"/>
<dbReference type="EMBL" id="FOME01000007">
    <property type="protein sequence ID" value="SFD94399.1"/>
    <property type="molecule type" value="Genomic_DNA"/>
</dbReference>
<proteinExistence type="predicted"/>
<dbReference type="RefSeq" id="WP_093354447.1">
    <property type="nucleotide sequence ID" value="NZ_FNVB01000008.1"/>
</dbReference>
<evidence type="ECO:0008006" key="6">
    <source>
        <dbReference type="Google" id="ProtNLM"/>
    </source>
</evidence>
<dbReference type="AlphaFoldDB" id="A0A1H6DZV2"/>
<name>A0A1H6DZV2_9PSEU</name>
<accession>A0A1H6DZV2</accession>